<name>A0AAP3E4R8_9EURY</name>
<accession>A0AAP3E4R8</accession>
<dbReference type="EMBL" id="JAOPKA010000029">
    <property type="protein sequence ID" value="MCU4744472.1"/>
    <property type="molecule type" value="Genomic_DNA"/>
</dbReference>
<proteinExistence type="predicted"/>
<evidence type="ECO:0000313" key="1">
    <source>
        <dbReference type="EMBL" id="MCU4744472.1"/>
    </source>
</evidence>
<comment type="caution">
    <text evidence="1">The sequence shown here is derived from an EMBL/GenBank/DDBJ whole genome shotgun (WGS) entry which is preliminary data.</text>
</comment>
<dbReference type="Pfam" id="PF26425">
    <property type="entry name" value="PIN_halo"/>
    <property type="match status" value="1"/>
</dbReference>
<dbReference type="Proteomes" id="UP001321018">
    <property type="component" value="Unassembled WGS sequence"/>
</dbReference>
<protein>
    <submittedName>
        <fullName evidence="1">Uncharacterized protein</fullName>
    </submittedName>
</protein>
<sequence>MATSDVTLTLAPTMYAELGGDPTADVYPSGSKYVDEAIRDGWVHITDPVSGDIDDDPADVESVVEQARHDAHHVIAATTNHPQTVNEWDDTALVGVALRLFEQNERIRVIVHTTDRGLAKAIQVVVPHYGYYDVQARYYPPKDVKERFPVAENFIW</sequence>
<gene>
    <name evidence="1" type="ORF">OB960_24175</name>
</gene>
<evidence type="ECO:0000313" key="2">
    <source>
        <dbReference type="Proteomes" id="UP001321018"/>
    </source>
</evidence>
<organism evidence="1 2">
    <name type="scientific">Natronoglomus mannanivorans</name>
    <dbReference type="NCBI Taxonomy" id="2979990"/>
    <lineage>
        <taxon>Archaea</taxon>
        <taxon>Methanobacteriati</taxon>
        <taxon>Methanobacteriota</taxon>
        <taxon>Stenosarchaea group</taxon>
        <taxon>Halobacteria</taxon>
        <taxon>Halobacteriales</taxon>
        <taxon>Natrialbaceae</taxon>
        <taxon>Natronoglomus</taxon>
    </lineage>
</organism>
<dbReference type="InterPro" id="IPR058703">
    <property type="entry name" value="PIN-containing"/>
</dbReference>
<dbReference type="RefSeq" id="WP_338006279.1">
    <property type="nucleotide sequence ID" value="NZ_JAOPKA010000029.1"/>
</dbReference>
<dbReference type="AlphaFoldDB" id="A0AAP3E4R8"/>
<reference evidence="1" key="1">
    <citation type="submission" date="2022-09" db="EMBL/GenBank/DDBJ databases">
        <title>Enrichment on poylsaccharides allowed isolation of novel metabolic and taxonomic groups of Haloarchaea.</title>
        <authorList>
            <person name="Sorokin D.Y."/>
            <person name="Elcheninov A.G."/>
            <person name="Khizhniak T.V."/>
            <person name="Kolganova T.V."/>
            <person name="Kublanov I.V."/>
        </authorList>
    </citation>
    <scope>NUCLEOTIDE SEQUENCE</scope>
    <source>
        <strain evidence="1">AArc-xg1-1</strain>
    </source>
</reference>